<comment type="caution">
    <text evidence="2">The sequence shown here is derived from an EMBL/GenBank/DDBJ whole genome shotgun (WGS) entry which is preliminary data.</text>
</comment>
<feature type="transmembrane region" description="Helical" evidence="1">
    <location>
        <begin position="101"/>
        <end position="120"/>
    </location>
</feature>
<sequence>MQAQKCHPTTQDYTLVTDAEIFNGANIAAQAAVSALSYQPYGDISEELCCAACRNAGLIPKLKKFYEKGKNKQVGQVNFGDQEILGQLVNSFGQDMCAMRLYFKICFAEAAAGILLFVNLCKKHWLCTTFQIFRPTLPQIFVTCMMIAHMIIM</sequence>
<dbReference type="EMBL" id="SNRW01024388">
    <property type="protein sequence ID" value="KAA6362302.1"/>
    <property type="molecule type" value="Genomic_DNA"/>
</dbReference>
<name>A0A5J4TWT1_9EUKA</name>
<dbReference type="Proteomes" id="UP000324800">
    <property type="component" value="Unassembled WGS sequence"/>
</dbReference>
<keyword evidence="1" id="KW-1133">Transmembrane helix</keyword>
<accession>A0A5J4TWT1</accession>
<feature type="non-terminal residue" evidence="2">
    <location>
        <position position="153"/>
    </location>
</feature>
<keyword evidence="1" id="KW-0472">Membrane</keyword>
<evidence type="ECO:0000313" key="3">
    <source>
        <dbReference type="Proteomes" id="UP000324800"/>
    </source>
</evidence>
<proteinExistence type="predicted"/>
<protein>
    <submittedName>
        <fullName evidence="2">Uncharacterized protein</fullName>
    </submittedName>
</protein>
<keyword evidence="1" id="KW-0812">Transmembrane</keyword>
<reference evidence="2 3" key="1">
    <citation type="submission" date="2019-03" db="EMBL/GenBank/DDBJ databases">
        <title>Single cell metagenomics reveals metabolic interactions within the superorganism composed of flagellate Streblomastix strix and complex community of Bacteroidetes bacteria on its surface.</title>
        <authorList>
            <person name="Treitli S.C."/>
            <person name="Kolisko M."/>
            <person name="Husnik F."/>
            <person name="Keeling P."/>
            <person name="Hampl V."/>
        </authorList>
    </citation>
    <scope>NUCLEOTIDE SEQUENCE [LARGE SCALE GENOMIC DNA]</scope>
    <source>
        <strain evidence="2">ST1C</strain>
    </source>
</reference>
<gene>
    <name evidence="2" type="ORF">EZS28_042171</name>
</gene>
<organism evidence="2 3">
    <name type="scientific">Streblomastix strix</name>
    <dbReference type="NCBI Taxonomy" id="222440"/>
    <lineage>
        <taxon>Eukaryota</taxon>
        <taxon>Metamonada</taxon>
        <taxon>Preaxostyla</taxon>
        <taxon>Oxymonadida</taxon>
        <taxon>Streblomastigidae</taxon>
        <taxon>Streblomastix</taxon>
    </lineage>
</organism>
<evidence type="ECO:0000256" key="1">
    <source>
        <dbReference type="SAM" id="Phobius"/>
    </source>
</evidence>
<feature type="transmembrane region" description="Helical" evidence="1">
    <location>
        <begin position="132"/>
        <end position="152"/>
    </location>
</feature>
<evidence type="ECO:0000313" key="2">
    <source>
        <dbReference type="EMBL" id="KAA6362302.1"/>
    </source>
</evidence>
<dbReference type="AlphaFoldDB" id="A0A5J4TWT1"/>